<dbReference type="KEGG" id="gce:KYE46_07515"/>
<dbReference type="Pfam" id="PF13505">
    <property type="entry name" value="OMP_b-brl"/>
    <property type="match status" value="1"/>
</dbReference>
<protein>
    <submittedName>
        <fullName evidence="4">Porin family protein</fullName>
    </submittedName>
</protein>
<keyword evidence="1 2" id="KW-0732">Signal</keyword>
<dbReference type="InterPro" id="IPR027385">
    <property type="entry name" value="Beta-barrel_OMP"/>
</dbReference>
<feature type="signal peptide" evidence="2">
    <location>
        <begin position="1"/>
        <end position="21"/>
    </location>
</feature>
<gene>
    <name evidence="4" type="ORF">KYE46_07515</name>
</gene>
<organism evidence="4 5">
    <name type="scientific">Gymnodinialimonas ceratoperidinii</name>
    <dbReference type="NCBI Taxonomy" id="2856823"/>
    <lineage>
        <taxon>Bacteria</taxon>
        <taxon>Pseudomonadati</taxon>
        <taxon>Pseudomonadota</taxon>
        <taxon>Alphaproteobacteria</taxon>
        <taxon>Rhodobacterales</taxon>
        <taxon>Paracoccaceae</taxon>
        <taxon>Gymnodinialimonas</taxon>
    </lineage>
</organism>
<dbReference type="AlphaFoldDB" id="A0A8F6TZU9"/>
<evidence type="ECO:0000256" key="2">
    <source>
        <dbReference type="SAM" id="SignalP"/>
    </source>
</evidence>
<sequence>MQFFRTFACVTLLGVAAPVTAQTADWSGFYAGGQIETASVTMETSGGSETHDGNGLMIGVTGGYRFDLGNVVMGATGGAQFGSVDVSPTSPSVLPDPTLNTLLRAGIELGYDLGPVLVTGGVGQTFAIMTDETDERESEFGSYFALGADYMLNEDIMVGAEVTRTILNNFGSSDVRATSVGIGAAYRF</sequence>
<dbReference type="EMBL" id="CP079194">
    <property type="protein sequence ID" value="QXT41054.1"/>
    <property type="molecule type" value="Genomic_DNA"/>
</dbReference>
<name>A0A8F6TZU9_9RHOB</name>
<keyword evidence="5" id="KW-1185">Reference proteome</keyword>
<feature type="domain" description="Outer membrane protein beta-barrel" evidence="3">
    <location>
        <begin position="7"/>
        <end position="188"/>
    </location>
</feature>
<evidence type="ECO:0000256" key="1">
    <source>
        <dbReference type="ARBA" id="ARBA00022729"/>
    </source>
</evidence>
<accession>A0A8F6TZU9</accession>
<evidence type="ECO:0000313" key="5">
    <source>
        <dbReference type="Proteomes" id="UP000825009"/>
    </source>
</evidence>
<dbReference type="RefSeq" id="WP_219004633.1">
    <property type="nucleotide sequence ID" value="NZ_CP079194.1"/>
</dbReference>
<evidence type="ECO:0000259" key="3">
    <source>
        <dbReference type="Pfam" id="PF13505"/>
    </source>
</evidence>
<feature type="chain" id="PRO_5034182607" evidence="2">
    <location>
        <begin position="22"/>
        <end position="188"/>
    </location>
</feature>
<dbReference type="Proteomes" id="UP000825009">
    <property type="component" value="Chromosome"/>
</dbReference>
<proteinExistence type="predicted"/>
<evidence type="ECO:0000313" key="4">
    <source>
        <dbReference type="EMBL" id="QXT41054.1"/>
    </source>
</evidence>
<reference evidence="4 5" key="1">
    <citation type="submission" date="2021-07" db="EMBL/GenBank/DDBJ databases">
        <title>A novel Jannaschia species isolated from marine dinoflagellate Ceratoperidinium margalefii.</title>
        <authorList>
            <person name="Jiang Y."/>
            <person name="Li Z."/>
        </authorList>
    </citation>
    <scope>NUCLEOTIDE SEQUENCE [LARGE SCALE GENOMIC DNA]</scope>
    <source>
        <strain evidence="4 5">J12C1-MA-4</strain>
    </source>
</reference>